<proteinExistence type="predicted"/>
<dbReference type="Proteomes" id="UP001168821">
    <property type="component" value="Unassembled WGS sequence"/>
</dbReference>
<keyword evidence="3" id="KW-1185">Reference proteome</keyword>
<dbReference type="EMBL" id="JALNTZ010003673">
    <property type="protein sequence ID" value="KAJ3616282.1"/>
    <property type="molecule type" value="Genomic_DNA"/>
</dbReference>
<evidence type="ECO:0000313" key="3">
    <source>
        <dbReference type="Proteomes" id="UP001168821"/>
    </source>
</evidence>
<name>A0AA38HIX3_9CUCU</name>
<feature type="non-terminal residue" evidence="2">
    <location>
        <position position="521"/>
    </location>
</feature>
<feature type="compositionally biased region" description="Polar residues" evidence="1">
    <location>
        <begin position="40"/>
        <end position="57"/>
    </location>
</feature>
<feature type="compositionally biased region" description="Polar residues" evidence="1">
    <location>
        <begin position="1"/>
        <end position="27"/>
    </location>
</feature>
<reference evidence="2" key="1">
    <citation type="journal article" date="2023" name="G3 (Bethesda)">
        <title>Whole genome assemblies of Zophobas morio and Tenebrio molitor.</title>
        <authorList>
            <person name="Kaur S."/>
            <person name="Stinson S.A."/>
            <person name="diCenzo G.C."/>
        </authorList>
    </citation>
    <scope>NUCLEOTIDE SEQUENCE</scope>
    <source>
        <strain evidence="2">QUZm001</strain>
    </source>
</reference>
<evidence type="ECO:0000256" key="1">
    <source>
        <dbReference type="SAM" id="MobiDB-lite"/>
    </source>
</evidence>
<accession>A0AA38HIX3</accession>
<sequence length="521" mass="59611">MDGSSVTEETERLPSTLQLEQHSSISPKENDVTKTKLNAAKNTQLKKSPTIPAQNPEQECGPSNKPLPGEEKTEAVYETTKTFLKRSGTTDLGKDFENILIANVILSLLSNPTITDFYISSNDDYYGAFDDVVIELHTGSKIETKAIQLKHSGRGNLYIQNLKTKNEKANFSIQKYFQSFQKIHSRAQEFLLFTNLKFVASETKFQLDGEDFDIKPLRLTIPEGGLKFSEGVDYYYKFEVVEGEWTRQNPMKFEAYKAFFGKFCLHTDQKNLDALKQSTLNEFVQAFSSNEDTFQKYVRVITEWNIQKGKKDKLNKGWMERAITLLLVGPQIEPLYFGLVNDKMKILRQAISYFDITLVEENGSKVVKELWGDFDTTNLHVVNKLRKKYCFPCEYIQDVKNLDGLILAQLLWLMDQSPLILRENSSVHKAIQLCRHHKFVLVVGSGETKEWMKGRSVFQNLSNLTTNVILYEKIMHTFTVSLQGKKDLSLEAAFGNNKEFLTHVSTTNLTQMLHSPCYING</sequence>
<protein>
    <submittedName>
        <fullName evidence="2">Uncharacterized protein</fullName>
    </submittedName>
</protein>
<comment type="caution">
    <text evidence="2">The sequence shown here is derived from an EMBL/GenBank/DDBJ whole genome shotgun (WGS) entry which is preliminary data.</text>
</comment>
<dbReference type="AlphaFoldDB" id="A0AA38HIX3"/>
<organism evidence="2 3">
    <name type="scientific">Zophobas morio</name>
    <dbReference type="NCBI Taxonomy" id="2755281"/>
    <lineage>
        <taxon>Eukaryota</taxon>
        <taxon>Metazoa</taxon>
        <taxon>Ecdysozoa</taxon>
        <taxon>Arthropoda</taxon>
        <taxon>Hexapoda</taxon>
        <taxon>Insecta</taxon>
        <taxon>Pterygota</taxon>
        <taxon>Neoptera</taxon>
        <taxon>Endopterygota</taxon>
        <taxon>Coleoptera</taxon>
        <taxon>Polyphaga</taxon>
        <taxon>Cucujiformia</taxon>
        <taxon>Tenebrionidae</taxon>
        <taxon>Zophobas</taxon>
    </lineage>
</organism>
<feature type="region of interest" description="Disordered" evidence="1">
    <location>
        <begin position="1"/>
        <end position="72"/>
    </location>
</feature>
<gene>
    <name evidence="2" type="ORF">Zmor_011950</name>
</gene>
<evidence type="ECO:0000313" key="2">
    <source>
        <dbReference type="EMBL" id="KAJ3616282.1"/>
    </source>
</evidence>